<evidence type="ECO:0000313" key="5">
    <source>
        <dbReference type="Proteomes" id="UP000801492"/>
    </source>
</evidence>
<name>A0A8K0CUQ4_IGNLU</name>
<feature type="domain" description="HTH psq-type" evidence="3">
    <location>
        <begin position="6"/>
        <end position="57"/>
    </location>
</feature>
<dbReference type="InterPro" id="IPR007889">
    <property type="entry name" value="HTH_Psq"/>
</dbReference>
<evidence type="ECO:0000256" key="1">
    <source>
        <dbReference type="ARBA" id="ARBA00004123"/>
    </source>
</evidence>
<organism evidence="4 5">
    <name type="scientific">Ignelater luminosus</name>
    <name type="common">Cucubano</name>
    <name type="synonym">Pyrophorus luminosus</name>
    <dbReference type="NCBI Taxonomy" id="2038154"/>
    <lineage>
        <taxon>Eukaryota</taxon>
        <taxon>Metazoa</taxon>
        <taxon>Ecdysozoa</taxon>
        <taxon>Arthropoda</taxon>
        <taxon>Hexapoda</taxon>
        <taxon>Insecta</taxon>
        <taxon>Pterygota</taxon>
        <taxon>Neoptera</taxon>
        <taxon>Endopterygota</taxon>
        <taxon>Coleoptera</taxon>
        <taxon>Polyphaga</taxon>
        <taxon>Elateriformia</taxon>
        <taxon>Elateroidea</taxon>
        <taxon>Elateridae</taxon>
        <taxon>Agrypninae</taxon>
        <taxon>Pyrophorini</taxon>
        <taxon>Ignelater</taxon>
    </lineage>
</organism>
<feature type="DNA-binding region" description="H-T-H motif" evidence="2">
    <location>
        <begin position="33"/>
        <end position="53"/>
    </location>
</feature>
<comment type="subcellular location">
    <subcellularLocation>
        <location evidence="1 2">Nucleus</location>
    </subcellularLocation>
</comment>
<dbReference type="EMBL" id="VTPC01017284">
    <property type="protein sequence ID" value="KAF2891981.1"/>
    <property type="molecule type" value="Genomic_DNA"/>
</dbReference>
<dbReference type="InterPro" id="IPR009057">
    <property type="entry name" value="Homeodomain-like_sf"/>
</dbReference>
<keyword evidence="2" id="KW-0238">DNA-binding</keyword>
<comment type="caution">
    <text evidence="4">The sequence shown here is derived from an EMBL/GenBank/DDBJ whole genome shotgun (WGS) entry which is preliminary data.</text>
</comment>
<evidence type="ECO:0000259" key="3">
    <source>
        <dbReference type="PROSITE" id="PS50960"/>
    </source>
</evidence>
<evidence type="ECO:0000313" key="4">
    <source>
        <dbReference type="EMBL" id="KAF2891981.1"/>
    </source>
</evidence>
<dbReference type="Pfam" id="PF05225">
    <property type="entry name" value="HTH_psq"/>
    <property type="match status" value="1"/>
</dbReference>
<dbReference type="GO" id="GO:0003677">
    <property type="term" value="F:DNA binding"/>
    <property type="evidence" value="ECO:0007669"/>
    <property type="project" value="UniProtKB-UniRule"/>
</dbReference>
<dbReference type="PROSITE" id="PS50960">
    <property type="entry name" value="HTH_PSQ"/>
    <property type="match status" value="1"/>
</dbReference>
<reference evidence="4" key="1">
    <citation type="submission" date="2019-08" db="EMBL/GenBank/DDBJ databases">
        <title>The genome of the North American firefly Photinus pyralis.</title>
        <authorList>
            <consortium name="Photinus pyralis genome working group"/>
            <person name="Fallon T.R."/>
            <person name="Sander Lower S.E."/>
            <person name="Weng J.-K."/>
        </authorList>
    </citation>
    <scope>NUCLEOTIDE SEQUENCE</scope>
    <source>
        <strain evidence="4">TRF0915ILg1</strain>
        <tissue evidence="4">Whole body</tissue>
    </source>
</reference>
<keyword evidence="5" id="KW-1185">Reference proteome</keyword>
<feature type="non-terminal residue" evidence="4">
    <location>
        <position position="89"/>
    </location>
</feature>
<accession>A0A8K0CUQ4</accession>
<dbReference type="GO" id="GO:0005634">
    <property type="term" value="C:nucleus"/>
    <property type="evidence" value="ECO:0007669"/>
    <property type="project" value="UniProtKB-SubCell"/>
</dbReference>
<dbReference type="OrthoDB" id="6756758at2759"/>
<proteinExistence type="predicted"/>
<keyword evidence="2" id="KW-0539">Nucleus</keyword>
<gene>
    <name evidence="4" type="ORF">ILUMI_14192</name>
</gene>
<dbReference type="SUPFAM" id="SSF46689">
    <property type="entry name" value="Homeodomain-like"/>
    <property type="match status" value="1"/>
</dbReference>
<dbReference type="Gene3D" id="1.10.10.60">
    <property type="entry name" value="Homeodomain-like"/>
    <property type="match status" value="1"/>
</dbReference>
<sequence length="89" mass="10245">MPKTFAPAERYKKNYDEKDIAKAVEAIEKGLSKKQASKEYGIPRATLQFRLSNKLKKNGYGPPPILAQDEEELLVHWIKKCQLKGFPRQ</sequence>
<protein>
    <recommendedName>
        <fullName evidence="3">HTH psq-type domain-containing protein</fullName>
    </recommendedName>
</protein>
<dbReference type="Proteomes" id="UP000801492">
    <property type="component" value="Unassembled WGS sequence"/>
</dbReference>
<dbReference type="AlphaFoldDB" id="A0A8K0CUQ4"/>
<evidence type="ECO:0000256" key="2">
    <source>
        <dbReference type="PROSITE-ProRule" id="PRU00320"/>
    </source>
</evidence>